<keyword evidence="1" id="KW-0812">Transmembrane</keyword>
<comment type="caution">
    <text evidence="2">The sequence shown here is derived from an EMBL/GenBank/DDBJ whole genome shotgun (WGS) entry which is preliminary data.</text>
</comment>
<sequence>MSGGPESLVERGLEKEPPTKAGAAEAVLMGALAQGVNAPTWTFLRVVLLALAASLLCMLAVASNISGFGPLLHVLVLIMVAIILFLLLQWFISETGIVPVEQQMAELNLTDADIGHSDAHID</sequence>
<feature type="transmembrane region" description="Helical" evidence="1">
    <location>
        <begin position="74"/>
        <end position="92"/>
    </location>
</feature>
<dbReference type="EMBL" id="CM026421">
    <property type="protein sequence ID" value="KAG0593456.1"/>
    <property type="molecule type" value="Genomic_DNA"/>
</dbReference>
<dbReference type="AlphaFoldDB" id="A0A8T0JDK2"/>
<keyword evidence="1" id="KW-1133">Transmembrane helix</keyword>
<proteinExistence type="predicted"/>
<evidence type="ECO:0000256" key="1">
    <source>
        <dbReference type="SAM" id="Phobius"/>
    </source>
</evidence>
<evidence type="ECO:0000313" key="3">
    <source>
        <dbReference type="Proteomes" id="UP000822688"/>
    </source>
</evidence>
<organism evidence="2 3">
    <name type="scientific">Ceratodon purpureus</name>
    <name type="common">Fire moss</name>
    <name type="synonym">Dicranum purpureum</name>
    <dbReference type="NCBI Taxonomy" id="3225"/>
    <lineage>
        <taxon>Eukaryota</taxon>
        <taxon>Viridiplantae</taxon>
        <taxon>Streptophyta</taxon>
        <taxon>Embryophyta</taxon>
        <taxon>Bryophyta</taxon>
        <taxon>Bryophytina</taxon>
        <taxon>Bryopsida</taxon>
        <taxon>Dicranidae</taxon>
        <taxon>Pseudoditrichales</taxon>
        <taxon>Ditrichaceae</taxon>
        <taxon>Ceratodon</taxon>
    </lineage>
</organism>
<dbReference type="OrthoDB" id="1928656at2759"/>
<keyword evidence="3" id="KW-1185">Reference proteome</keyword>
<gene>
    <name evidence="2" type="ORF">KC19_1G331300</name>
</gene>
<name>A0A8T0JDK2_CERPU</name>
<protein>
    <submittedName>
        <fullName evidence="2">Uncharacterized protein</fullName>
    </submittedName>
</protein>
<keyword evidence="1" id="KW-0472">Membrane</keyword>
<evidence type="ECO:0000313" key="2">
    <source>
        <dbReference type="EMBL" id="KAG0593456.1"/>
    </source>
</evidence>
<reference evidence="2" key="1">
    <citation type="submission" date="2020-06" db="EMBL/GenBank/DDBJ databases">
        <title>WGS assembly of Ceratodon purpureus strain R40.</title>
        <authorList>
            <person name="Carey S.B."/>
            <person name="Jenkins J."/>
            <person name="Shu S."/>
            <person name="Lovell J.T."/>
            <person name="Sreedasyam A."/>
            <person name="Maumus F."/>
            <person name="Tiley G.P."/>
            <person name="Fernandez-Pozo N."/>
            <person name="Barry K."/>
            <person name="Chen C."/>
            <person name="Wang M."/>
            <person name="Lipzen A."/>
            <person name="Daum C."/>
            <person name="Saski C.A."/>
            <person name="Payton A.C."/>
            <person name="Mcbreen J.C."/>
            <person name="Conrad R.E."/>
            <person name="Kollar L.M."/>
            <person name="Olsson S."/>
            <person name="Huttunen S."/>
            <person name="Landis J.B."/>
            <person name="Wickett N.J."/>
            <person name="Johnson M.G."/>
            <person name="Rensing S.A."/>
            <person name="Grimwood J."/>
            <person name="Schmutz J."/>
            <person name="Mcdaniel S.F."/>
        </authorList>
    </citation>
    <scope>NUCLEOTIDE SEQUENCE</scope>
    <source>
        <strain evidence="2">R40</strain>
    </source>
</reference>
<accession>A0A8T0JDK2</accession>
<dbReference type="Proteomes" id="UP000822688">
    <property type="component" value="Chromosome 1"/>
</dbReference>
<feature type="transmembrane region" description="Helical" evidence="1">
    <location>
        <begin position="42"/>
        <end position="62"/>
    </location>
</feature>